<accession>A0ABY6HBA5</accession>
<dbReference type="Proteomes" id="UP001163550">
    <property type="component" value="Chromosome"/>
</dbReference>
<keyword evidence="2" id="KW-1185">Reference proteome</keyword>
<evidence type="ECO:0000313" key="1">
    <source>
        <dbReference type="EMBL" id="UYO61793.1"/>
    </source>
</evidence>
<gene>
    <name evidence="1" type="ORF">LNN31_13510</name>
</gene>
<name>A0ABY6HBA5_9FIRM</name>
<organism evidence="1 2">
    <name type="scientific">Acetobacterium wieringae</name>
    <dbReference type="NCBI Taxonomy" id="52694"/>
    <lineage>
        <taxon>Bacteria</taxon>
        <taxon>Bacillati</taxon>
        <taxon>Bacillota</taxon>
        <taxon>Clostridia</taxon>
        <taxon>Eubacteriales</taxon>
        <taxon>Eubacteriaceae</taxon>
        <taxon>Acetobacterium</taxon>
    </lineage>
</organism>
<evidence type="ECO:0000313" key="2">
    <source>
        <dbReference type="Proteomes" id="UP001163550"/>
    </source>
</evidence>
<reference evidence="1" key="1">
    <citation type="submission" date="2021-11" db="EMBL/GenBank/DDBJ databases">
        <title>Isoprene-degrading acetogen.</title>
        <authorList>
            <person name="Yang Y."/>
            <person name="Jin H."/>
            <person name="Yan J."/>
        </authorList>
    </citation>
    <scope>NUCLEOTIDE SEQUENCE</scope>
    <source>
        <strain evidence="1">Berkeley</strain>
    </source>
</reference>
<dbReference type="RefSeq" id="WP_263992584.1">
    <property type="nucleotide sequence ID" value="NZ_CP087994.1"/>
</dbReference>
<protein>
    <recommendedName>
        <fullName evidence="3">Phage tail protein</fullName>
    </recommendedName>
</protein>
<dbReference type="EMBL" id="CP087994">
    <property type="protein sequence ID" value="UYO61793.1"/>
    <property type="molecule type" value="Genomic_DNA"/>
</dbReference>
<proteinExistence type="predicted"/>
<sequence>MKFLNTWQNKDGTNVDLDGHTHAKSEVGLSNVDNTSDANKPVSTAAQNALATKAPLASPSFSGTVKVTGTAASQPFRTRGIVGCDSTATNLGELYLQYGAGYPTYFGSTASYNISADGSTYSGKSAAATKLATARAISLIGDATGSVNFDGSGDVSITTNVEDDSHNHTTSTITDMPTNLSQFTNDIGAGAGTAFTVSSTAPVETSPGDYWYKIL</sequence>
<evidence type="ECO:0008006" key="3">
    <source>
        <dbReference type="Google" id="ProtNLM"/>
    </source>
</evidence>